<evidence type="ECO:0000256" key="1">
    <source>
        <dbReference type="ARBA" id="ARBA00022741"/>
    </source>
</evidence>
<gene>
    <name evidence="5" type="ORF">SAMN06265337_0721</name>
</gene>
<dbReference type="Gene3D" id="3.30.1360.40">
    <property type="match status" value="1"/>
</dbReference>
<evidence type="ECO:0000313" key="5">
    <source>
        <dbReference type="EMBL" id="SNC62685.1"/>
    </source>
</evidence>
<organism evidence="5 6">
    <name type="scientific">Hymenobacter gelipurpurascens</name>
    <dbReference type="NCBI Taxonomy" id="89968"/>
    <lineage>
        <taxon>Bacteria</taxon>
        <taxon>Pseudomonadati</taxon>
        <taxon>Bacteroidota</taxon>
        <taxon>Cytophagia</taxon>
        <taxon>Cytophagales</taxon>
        <taxon>Hymenobacteraceae</taxon>
        <taxon>Hymenobacter</taxon>
    </lineage>
</organism>
<dbReference type="PANTHER" id="PTHR34698:SF2">
    <property type="entry name" value="5-OXOPROLINASE SUBUNIT B"/>
    <property type="match status" value="1"/>
</dbReference>
<dbReference type="Gene3D" id="2.40.100.10">
    <property type="entry name" value="Cyclophilin-like"/>
    <property type="match status" value="1"/>
</dbReference>
<feature type="domain" description="Carboxyltransferase" evidence="4">
    <location>
        <begin position="14"/>
        <end position="223"/>
    </location>
</feature>
<dbReference type="NCBIfam" id="TIGR00370">
    <property type="entry name" value="5-oxoprolinase subunit PxpB"/>
    <property type="match status" value="1"/>
</dbReference>
<reference evidence="6" key="1">
    <citation type="submission" date="2017-06" db="EMBL/GenBank/DDBJ databases">
        <authorList>
            <person name="Varghese N."/>
            <person name="Submissions S."/>
        </authorList>
    </citation>
    <scope>NUCLEOTIDE SEQUENCE [LARGE SCALE GENOMIC DNA]</scope>
    <source>
        <strain evidence="6">DSM 11116</strain>
    </source>
</reference>
<evidence type="ECO:0000256" key="2">
    <source>
        <dbReference type="ARBA" id="ARBA00022801"/>
    </source>
</evidence>
<dbReference type="EMBL" id="FYEW01000001">
    <property type="protein sequence ID" value="SNC62685.1"/>
    <property type="molecule type" value="Genomic_DNA"/>
</dbReference>
<dbReference type="SUPFAM" id="SSF160467">
    <property type="entry name" value="PH0987 N-terminal domain-like"/>
    <property type="match status" value="1"/>
</dbReference>
<dbReference type="AlphaFoldDB" id="A0A212T9L3"/>
<keyword evidence="3" id="KW-0067">ATP-binding</keyword>
<dbReference type="GO" id="GO:0016787">
    <property type="term" value="F:hydrolase activity"/>
    <property type="evidence" value="ECO:0007669"/>
    <property type="project" value="UniProtKB-KW"/>
</dbReference>
<dbReference type="Proteomes" id="UP000198131">
    <property type="component" value="Unassembled WGS sequence"/>
</dbReference>
<protein>
    <submittedName>
        <fullName evidence="5">Inhibitor of KinA</fullName>
    </submittedName>
</protein>
<name>A0A212T9L3_9BACT</name>
<dbReference type="Pfam" id="PF02682">
    <property type="entry name" value="CT_C_D"/>
    <property type="match status" value="1"/>
</dbReference>
<evidence type="ECO:0000259" key="4">
    <source>
        <dbReference type="SMART" id="SM00796"/>
    </source>
</evidence>
<dbReference type="RefSeq" id="WP_088842031.1">
    <property type="nucleotide sequence ID" value="NZ_FYEW01000001.1"/>
</dbReference>
<dbReference type="SMART" id="SM00796">
    <property type="entry name" value="AHS1"/>
    <property type="match status" value="1"/>
</dbReference>
<dbReference type="PANTHER" id="PTHR34698">
    <property type="entry name" value="5-OXOPROLINASE SUBUNIT B"/>
    <property type="match status" value="1"/>
</dbReference>
<dbReference type="InterPro" id="IPR010016">
    <property type="entry name" value="PxpB"/>
</dbReference>
<keyword evidence="2" id="KW-0378">Hydrolase</keyword>
<keyword evidence="1" id="KW-0547">Nucleotide-binding</keyword>
<dbReference type="InterPro" id="IPR029000">
    <property type="entry name" value="Cyclophilin-like_dom_sf"/>
</dbReference>
<evidence type="ECO:0000313" key="6">
    <source>
        <dbReference type="Proteomes" id="UP000198131"/>
    </source>
</evidence>
<accession>A0A212T9L3</accession>
<evidence type="ECO:0000256" key="3">
    <source>
        <dbReference type="ARBA" id="ARBA00022840"/>
    </source>
</evidence>
<dbReference type="GO" id="GO:0005524">
    <property type="term" value="F:ATP binding"/>
    <property type="evidence" value="ECO:0007669"/>
    <property type="project" value="UniProtKB-KW"/>
</dbReference>
<sequence>MAQPLRRNSEQSPVQLYPLGDAAIVVQFGTTIEEATHRTIQALGLYLEHHPFPGFLEYVPAFTTLTVYYDPWVVSRAGQQDPYKSVASALQQLLQKAPTAAPETATEVVEIPVCYGGRFGPDLELVARHTGLAPAEVIALHTAPDYLVYMIGFAPGFPYLGGMNEQLTTPRKTQPRALVPAGSVGIAGGQTGVYSLPTPGGWQLIGRTPLRLFTPEAASPSLLHAGQRLRFVSISAEQYQQYEL</sequence>
<proteinExistence type="predicted"/>
<keyword evidence="6" id="KW-1185">Reference proteome</keyword>
<dbReference type="OrthoDB" id="9778567at2"/>
<dbReference type="SUPFAM" id="SSF50891">
    <property type="entry name" value="Cyclophilin-like"/>
    <property type="match status" value="1"/>
</dbReference>
<dbReference type="InterPro" id="IPR003833">
    <property type="entry name" value="CT_C_D"/>
</dbReference>